<protein>
    <submittedName>
        <fullName evidence="2">Uncharacterized protein</fullName>
    </submittedName>
</protein>
<evidence type="ECO:0000313" key="2">
    <source>
        <dbReference type="EMBL" id="KAF2645532.1"/>
    </source>
</evidence>
<dbReference type="Proteomes" id="UP000799753">
    <property type="component" value="Unassembled WGS sequence"/>
</dbReference>
<dbReference type="AlphaFoldDB" id="A0A6A6SE02"/>
<feature type="region of interest" description="Disordered" evidence="1">
    <location>
        <begin position="369"/>
        <end position="400"/>
    </location>
</feature>
<dbReference type="OrthoDB" id="3801063at2759"/>
<feature type="compositionally biased region" description="Basic and acidic residues" evidence="1">
    <location>
        <begin position="391"/>
        <end position="400"/>
    </location>
</feature>
<feature type="region of interest" description="Disordered" evidence="1">
    <location>
        <begin position="99"/>
        <end position="128"/>
    </location>
</feature>
<evidence type="ECO:0000256" key="1">
    <source>
        <dbReference type="SAM" id="MobiDB-lite"/>
    </source>
</evidence>
<gene>
    <name evidence="2" type="ORF">P280DRAFT_545489</name>
</gene>
<feature type="compositionally biased region" description="Polar residues" evidence="1">
    <location>
        <begin position="31"/>
        <end position="40"/>
    </location>
</feature>
<evidence type="ECO:0000313" key="3">
    <source>
        <dbReference type="Proteomes" id="UP000799753"/>
    </source>
</evidence>
<sequence length="400" mass="45595">MEDFKNSHTSLSVQKSSDSTPKDYQYHGHPQSMTNPQAHYPTQNFTQQASSQAPNMHYASLNGMMHQDLPVTLPQRNISTTVTQPQETSVNHVYRTLLPKPSKTTHPNAHSIPHDPIADFFTSSDQQQQQYSSSILSSALPYANLQDEYPVPEETTPTHHEATHLQKASAFSYSRQSSTDRWQLAHEYRIQVYEPPQVDPKTDHTITQVSHDAERWVNALIRAIVNTNSVKDTSTSHALRMFLPGAYDPLLIEACARQIFTYLLDRCTHGFRGPVAFNKALRPARDLEPDRTASCEERITNVVEVLSWNKRVCKDVLFEDWKIRLFVNHPLSYDKEKDSQKGSNDQRRKRLVEERERLKGAQEELKAIKGNTESWDAGMKRVSDDGLDGVGDAKRQRVGM</sequence>
<accession>A0A6A6SE02</accession>
<proteinExistence type="predicted"/>
<feature type="compositionally biased region" description="Polar residues" evidence="1">
    <location>
        <begin position="7"/>
        <end position="19"/>
    </location>
</feature>
<keyword evidence="3" id="KW-1185">Reference proteome</keyword>
<reference evidence="2" key="1">
    <citation type="journal article" date="2020" name="Stud. Mycol.">
        <title>101 Dothideomycetes genomes: a test case for predicting lifestyles and emergence of pathogens.</title>
        <authorList>
            <person name="Haridas S."/>
            <person name="Albert R."/>
            <person name="Binder M."/>
            <person name="Bloem J."/>
            <person name="Labutti K."/>
            <person name="Salamov A."/>
            <person name="Andreopoulos B."/>
            <person name="Baker S."/>
            <person name="Barry K."/>
            <person name="Bills G."/>
            <person name="Bluhm B."/>
            <person name="Cannon C."/>
            <person name="Castanera R."/>
            <person name="Culley D."/>
            <person name="Daum C."/>
            <person name="Ezra D."/>
            <person name="Gonzalez J."/>
            <person name="Henrissat B."/>
            <person name="Kuo A."/>
            <person name="Liang C."/>
            <person name="Lipzen A."/>
            <person name="Lutzoni F."/>
            <person name="Magnuson J."/>
            <person name="Mondo S."/>
            <person name="Nolan M."/>
            <person name="Ohm R."/>
            <person name="Pangilinan J."/>
            <person name="Park H.-J."/>
            <person name="Ramirez L."/>
            <person name="Alfaro M."/>
            <person name="Sun H."/>
            <person name="Tritt A."/>
            <person name="Yoshinaga Y."/>
            <person name="Zwiers L.-H."/>
            <person name="Turgeon B."/>
            <person name="Goodwin S."/>
            <person name="Spatafora J."/>
            <person name="Crous P."/>
            <person name="Grigoriev I."/>
        </authorList>
    </citation>
    <scope>NUCLEOTIDE SEQUENCE</scope>
    <source>
        <strain evidence="2">CBS 473.64</strain>
    </source>
</reference>
<name>A0A6A6SE02_9PLEO</name>
<dbReference type="EMBL" id="MU006777">
    <property type="protein sequence ID" value="KAF2645532.1"/>
    <property type="molecule type" value="Genomic_DNA"/>
</dbReference>
<organism evidence="2 3">
    <name type="scientific">Massarina eburnea CBS 473.64</name>
    <dbReference type="NCBI Taxonomy" id="1395130"/>
    <lineage>
        <taxon>Eukaryota</taxon>
        <taxon>Fungi</taxon>
        <taxon>Dikarya</taxon>
        <taxon>Ascomycota</taxon>
        <taxon>Pezizomycotina</taxon>
        <taxon>Dothideomycetes</taxon>
        <taxon>Pleosporomycetidae</taxon>
        <taxon>Pleosporales</taxon>
        <taxon>Massarineae</taxon>
        <taxon>Massarinaceae</taxon>
        <taxon>Massarina</taxon>
    </lineage>
</organism>
<feature type="region of interest" description="Disordered" evidence="1">
    <location>
        <begin position="1"/>
        <end position="40"/>
    </location>
</feature>